<protein>
    <submittedName>
        <fullName evidence="1">Uncharacterized protein</fullName>
    </submittedName>
</protein>
<organism evidence="1 2">
    <name type="scientific">Croceitalea dokdonensis DOKDO 023</name>
    <dbReference type="NCBI Taxonomy" id="1300341"/>
    <lineage>
        <taxon>Bacteria</taxon>
        <taxon>Pseudomonadati</taxon>
        <taxon>Bacteroidota</taxon>
        <taxon>Flavobacteriia</taxon>
        <taxon>Flavobacteriales</taxon>
        <taxon>Flavobacteriaceae</taxon>
        <taxon>Croceitalea</taxon>
    </lineage>
</organism>
<gene>
    <name evidence="1" type="ORF">I595_631</name>
</gene>
<dbReference type="AlphaFoldDB" id="A0A0P7AZL5"/>
<comment type="caution">
    <text evidence="1">The sequence shown here is derived from an EMBL/GenBank/DDBJ whole genome shotgun (WGS) entry which is preliminary data.</text>
</comment>
<accession>A0A0P7AZL5</accession>
<dbReference type="Proteomes" id="UP000050280">
    <property type="component" value="Unassembled WGS sequence"/>
</dbReference>
<evidence type="ECO:0000313" key="2">
    <source>
        <dbReference type="Proteomes" id="UP000050280"/>
    </source>
</evidence>
<dbReference type="EMBL" id="LDJX01000001">
    <property type="protein sequence ID" value="KPM33726.1"/>
    <property type="molecule type" value="Genomic_DNA"/>
</dbReference>
<name>A0A0P7AZL5_9FLAO</name>
<keyword evidence="2" id="KW-1185">Reference proteome</keyword>
<sequence length="39" mass="4696">MVIRVMRILPLLFSKIRFAKRCAYRVLYNANDSIMMVYV</sequence>
<proteinExistence type="predicted"/>
<evidence type="ECO:0000313" key="1">
    <source>
        <dbReference type="EMBL" id="KPM33726.1"/>
    </source>
</evidence>
<dbReference type="STRING" id="1300341.I595_631"/>
<reference evidence="1 2" key="1">
    <citation type="submission" date="2015-09" db="EMBL/GenBank/DDBJ databases">
        <title>Genome sequence of the marine flavobacterium Croceitalea dokdonensis DOKDO 023 that contains proton- and sodium-pumping rhodopsins.</title>
        <authorList>
            <person name="Kwon S.-K."/>
            <person name="Lee H.K."/>
            <person name="Kwak M.-J."/>
            <person name="Kim J.F."/>
        </authorList>
    </citation>
    <scope>NUCLEOTIDE SEQUENCE [LARGE SCALE GENOMIC DNA]</scope>
    <source>
        <strain evidence="1 2">DOKDO 023</strain>
    </source>
</reference>